<dbReference type="SUPFAM" id="SSF47413">
    <property type="entry name" value="lambda repressor-like DNA-binding domains"/>
    <property type="match status" value="1"/>
</dbReference>
<dbReference type="PROSITE" id="PS50943">
    <property type="entry name" value="HTH_CROC1"/>
    <property type="match status" value="1"/>
</dbReference>
<keyword evidence="1" id="KW-0678">Repressor</keyword>
<evidence type="ECO:0000256" key="1">
    <source>
        <dbReference type="ARBA" id="ARBA00022491"/>
    </source>
</evidence>
<sequence>MKKVTITDVAKKAGVSKSTVSQYLNERYDYMGEKTKERIKSAIEDLNYSPNYLARSLKQKQTNTIGVIVANILHVFSTHVIRSIQDFCNERHFHVIVCNADDDPDKEKQFIEMLYAKQVDGMIIFPTGGNIALYKKLTNENYPIVFMDRIVPDIEIDTVLLDNKKASLIAVNNFIQNGYRKIGVISPPLIQSLTPRIERINGYKQALQLHDIPLKAEYIADTSFDKVSVHLTRMLNLKDPPGAILALNDLVLFEILAFVKTNKIRIPQDLAIIGIDDVIFASIYHPSLTTIAQPAFSMGKKAANLLLTKINNKMETGDGGIYRFEPALIIRESL</sequence>
<dbReference type="InterPro" id="IPR010982">
    <property type="entry name" value="Lambda_DNA-bd_dom_sf"/>
</dbReference>
<evidence type="ECO:0000313" key="8">
    <source>
        <dbReference type="Proteomes" id="UP000199687"/>
    </source>
</evidence>
<dbReference type="InterPro" id="IPR001387">
    <property type="entry name" value="Cro/C1-type_HTH"/>
</dbReference>
<proteinExistence type="predicted"/>
<dbReference type="STRING" id="531814.SAMN04487944_105144"/>
<keyword evidence="8" id="KW-1185">Reference proteome</keyword>
<dbReference type="Gene3D" id="1.10.260.40">
    <property type="entry name" value="lambda repressor-like DNA-binding domains"/>
    <property type="match status" value="1"/>
</dbReference>
<gene>
    <name evidence="7" type="ORF">SAMN04487944_105144</name>
</gene>
<accession>A0A1H9PUR6</accession>
<dbReference type="PANTHER" id="PTHR30146">
    <property type="entry name" value="LACI-RELATED TRANSCRIPTIONAL REPRESSOR"/>
    <property type="match status" value="1"/>
</dbReference>
<dbReference type="InterPro" id="IPR046335">
    <property type="entry name" value="LacI/GalR-like_sensor"/>
</dbReference>
<dbReference type="Pfam" id="PF00356">
    <property type="entry name" value="LacI"/>
    <property type="match status" value="1"/>
</dbReference>
<dbReference type="PROSITE" id="PS50932">
    <property type="entry name" value="HTH_LACI_2"/>
    <property type="match status" value="1"/>
</dbReference>
<evidence type="ECO:0000259" key="6">
    <source>
        <dbReference type="PROSITE" id="PS50943"/>
    </source>
</evidence>
<evidence type="ECO:0000256" key="2">
    <source>
        <dbReference type="ARBA" id="ARBA00023015"/>
    </source>
</evidence>
<dbReference type="GO" id="GO:0003700">
    <property type="term" value="F:DNA-binding transcription factor activity"/>
    <property type="evidence" value="ECO:0007669"/>
    <property type="project" value="TreeGrafter"/>
</dbReference>
<dbReference type="RefSeq" id="WP_175480376.1">
    <property type="nucleotide sequence ID" value="NZ_FOGL01000005.1"/>
</dbReference>
<evidence type="ECO:0000256" key="3">
    <source>
        <dbReference type="ARBA" id="ARBA00023125"/>
    </source>
</evidence>
<evidence type="ECO:0000259" key="5">
    <source>
        <dbReference type="PROSITE" id="PS50932"/>
    </source>
</evidence>
<dbReference type="SUPFAM" id="SSF53822">
    <property type="entry name" value="Periplasmic binding protein-like I"/>
    <property type="match status" value="1"/>
</dbReference>
<reference evidence="7 8" key="1">
    <citation type="submission" date="2016-10" db="EMBL/GenBank/DDBJ databases">
        <authorList>
            <person name="de Groot N.N."/>
        </authorList>
    </citation>
    <scope>NUCLEOTIDE SEQUENCE [LARGE SCALE GENOMIC DNA]</scope>
    <source>
        <strain evidence="7 8">CGMCC 1.7727</strain>
    </source>
</reference>
<dbReference type="Pfam" id="PF13377">
    <property type="entry name" value="Peripla_BP_3"/>
    <property type="match status" value="1"/>
</dbReference>
<dbReference type="EMBL" id="FOGL01000005">
    <property type="protein sequence ID" value="SER51575.1"/>
    <property type="molecule type" value="Genomic_DNA"/>
</dbReference>
<dbReference type="PROSITE" id="PS00356">
    <property type="entry name" value="HTH_LACI_1"/>
    <property type="match status" value="1"/>
</dbReference>
<dbReference type="GO" id="GO:0000976">
    <property type="term" value="F:transcription cis-regulatory region binding"/>
    <property type="evidence" value="ECO:0007669"/>
    <property type="project" value="TreeGrafter"/>
</dbReference>
<organism evidence="7 8">
    <name type="scientific">Gracilibacillus ureilyticus</name>
    <dbReference type="NCBI Taxonomy" id="531814"/>
    <lineage>
        <taxon>Bacteria</taxon>
        <taxon>Bacillati</taxon>
        <taxon>Bacillota</taxon>
        <taxon>Bacilli</taxon>
        <taxon>Bacillales</taxon>
        <taxon>Bacillaceae</taxon>
        <taxon>Gracilibacillus</taxon>
    </lineage>
</organism>
<protein>
    <submittedName>
        <fullName evidence="7">Transcriptional regulator, LacI family</fullName>
    </submittedName>
</protein>
<dbReference type="CDD" id="cd19977">
    <property type="entry name" value="PBP1_EndR-like"/>
    <property type="match status" value="1"/>
</dbReference>
<dbReference type="PRINTS" id="PR00036">
    <property type="entry name" value="HTHLACI"/>
</dbReference>
<dbReference type="SMART" id="SM00354">
    <property type="entry name" value="HTH_LACI"/>
    <property type="match status" value="1"/>
</dbReference>
<dbReference type="PANTHER" id="PTHR30146:SF148">
    <property type="entry name" value="HTH-TYPE TRANSCRIPTIONAL REPRESSOR PURR-RELATED"/>
    <property type="match status" value="1"/>
</dbReference>
<dbReference type="InterPro" id="IPR000843">
    <property type="entry name" value="HTH_LacI"/>
</dbReference>
<name>A0A1H9PUR6_9BACI</name>
<evidence type="ECO:0000256" key="4">
    <source>
        <dbReference type="ARBA" id="ARBA00023163"/>
    </source>
</evidence>
<dbReference type="AlphaFoldDB" id="A0A1H9PUR6"/>
<feature type="domain" description="HTH cro/C1-type" evidence="6">
    <location>
        <begin position="2"/>
        <end position="28"/>
    </location>
</feature>
<dbReference type="Gene3D" id="3.40.50.2300">
    <property type="match status" value="2"/>
</dbReference>
<dbReference type="InterPro" id="IPR028082">
    <property type="entry name" value="Peripla_BP_I"/>
</dbReference>
<keyword evidence="4" id="KW-0804">Transcription</keyword>
<keyword evidence="3" id="KW-0238">DNA-binding</keyword>
<keyword evidence="2" id="KW-0805">Transcription regulation</keyword>
<dbReference type="Proteomes" id="UP000199687">
    <property type="component" value="Unassembled WGS sequence"/>
</dbReference>
<dbReference type="CDD" id="cd01392">
    <property type="entry name" value="HTH_LacI"/>
    <property type="match status" value="1"/>
</dbReference>
<feature type="domain" description="HTH lacI-type" evidence="5">
    <location>
        <begin position="4"/>
        <end position="59"/>
    </location>
</feature>
<evidence type="ECO:0000313" key="7">
    <source>
        <dbReference type="EMBL" id="SER51575.1"/>
    </source>
</evidence>